<dbReference type="AlphaFoldDB" id="A0A0E9URS0"/>
<evidence type="ECO:0000313" key="1">
    <source>
        <dbReference type="EMBL" id="JAH67668.1"/>
    </source>
</evidence>
<organism evidence="1">
    <name type="scientific">Anguilla anguilla</name>
    <name type="common">European freshwater eel</name>
    <name type="synonym">Muraena anguilla</name>
    <dbReference type="NCBI Taxonomy" id="7936"/>
    <lineage>
        <taxon>Eukaryota</taxon>
        <taxon>Metazoa</taxon>
        <taxon>Chordata</taxon>
        <taxon>Craniata</taxon>
        <taxon>Vertebrata</taxon>
        <taxon>Euteleostomi</taxon>
        <taxon>Actinopterygii</taxon>
        <taxon>Neopterygii</taxon>
        <taxon>Teleostei</taxon>
        <taxon>Anguilliformes</taxon>
        <taxon>Anguillidae</taxon>
        <taxon>Anguilla</taxon>
    </lineage>
</organism>
<proteinExistence type="predicted"/>
<dbReference type="EMBL" id="GBXM01040909">
    <property type="protein sequence ID" value="JAH67668.1"/>
    <property type="molecule type" value="Transcribed_RNA"/>
</dbReference>
<reference evidence="1" key="1">
    <citation type="submission" date="2014-11" db="EMBL/GenBank/DDBJ databases">
        <authorList>
            <person name="Amaro Gonzalez C."/>
        </authorList>
    </citation>
    <scope>NUCLEOTIDE SEQUENCE</scope>
</reference>
<protein>
    <submittedName>
        <fullName evidence="1">Uncharacterized protein</fullName>
    </submittedName>
</protein>
<reference evidence="1" key="2">
    <citation type="journal article" date="2015" name="Fish Shellfish Immunol.">
        <title>Early steps in the European eel (Anguilla anguilla)-Vibrio vulnificus interaction in the gills: Role of the RtxA13 toxin.</title>
        <authorList>
            <person name="Callol A."/>
            <person name="Pajuelo D."/>
            <person name="Ebbesson L."/>
            <person name="Teles M."/>
            <person name="MacKenzie S."/>
            <person name="Amaro C."/>
        </authorList>
    </citation>
    <scope>NUCLEOTIDE SEQUENCE</scope>
</reference>
<sequence>MTPEVMGDQNLLVIQATLNK</sequence>
<accession>A0A0E9URS0</accession>
<name>A0A0E9URS0_ANGAN</name>